<dbReference type="InterPro" id="IPR037523">
    <property type="entry name" value="VOC_core"/>
</dbReference>
<dbReference type="InterPro" id="IPR004360">
    <property type="entry name" value="Glyas_Fos-R_dOase_dom"/>
</dbReference>
<evidence type="ECO:0000313" key="2">
    <source>
        <dbReference type="EMBL" id="XAN06209.1"/>
    </source>
</evidence>
<dbReference type="Gene3D" id="3.30.720.110">
    <property type="match status" value="1"/>
</dbReference>
<evidence type="ECO:0000313" key="3">
    <source>
        <dbReference type="Proteomes" id="UP001442841"/>
    </source>
</evidence>
<dbReference type="PROSITE" id="PS51819">
    <property type="entry name" value="VOC"/>
    <property type="match status" value="1"/>
</dbReference>
<sequence>MSLTSLYPVLMSNDVATCAAFFTDSLGFDTTFANDWYVSLVRDGFELAVLAADHETIPDAYPRATANGLLVNLEVEDVDAEYAELVGRRGLTPVLDIRTEGFGQRHFIVAGPEGVLIDVITPIEPSDEYVADFREQAS</sequence>
<organism evidence="2 3">
    <name type="scientific">Ammonicoccus fulvus</name>
    <dbReference type="NCBI Taxonomy" id="3138240"/>
    <lineage>
        <taxon>Bacteria</taxon>
        <taxon>Bacillati</taxon>
        <taxon>Actinomycetota</taxon>
        <taxon>Actinomycetes</taxon>
        <taxon>Propionibacteriales</taxon>
        <taxon>Propionibacteriaceae</taxon>
        <taxon>Ammonicoccus</taxon>
    </lineage>
</organism>
<dbReference type="Pfam" id="PF00903">
    <property type="entry name" value="Glyoxalase"/>
    <property type="match status" value="1"/>
</dbReference>
<keyword evidence="3" id="KW-1185">Reference proteome</keyword>
<protein>
    <submittedName>
        <fullName evidence="2">VOC family protein</fullName>
    </submittedName>
</protein>
<gene>
    <name evidence="2" type="ORF">AADG42_02425</name>
</gene>
<dbReference type="Gene3D" id="3.30.720.120">
    <property type="match status" value="1"/>
</dbReference>
<proteinExistence type="predicted"/>
<evidence type="ECO:0000259" key="1">
    <source>
        <dbReference type="PROSITE" id="PS51819"/>
    </source>
</evidence>
<dbReference type="InterPro" id="IPR029068">
    <property type="entry name" value="Glyas_Bleomycin-R_OHBP_Dase"/>
</dbReference>
<reference evidence="2 3" key="1">
    <citation type="submission" date="2024-04" db="EMBL/GenBank/DDBJ databases">
        <title>Isolation of an actinomycete strain from pig manure.</title>
        <authorList>
            <person name="Gong T."/>
            <person name="Yu Z."/>
            <person name="An M."/>
            <person name="Wei C."/>
            <person name="Yang W."/>
            <person name="Liu L."/>
        </authorList>
    </citation>
    <scope>NUCLEOTIDE SEQUENCE [LARGE SCALE GENOMIC DNA]</scope>
    <source>
        <strain evidence="2 3">ZF39</strain>
    </source>
</reference>
<accession>A0ABZ3FJL5</accession>
<dbReference type="RefSeq" id="WP_425307641.1">
    <property type="nucleotide sequence ID" value="NZ_CP154795.1"/>
</dbReference>
<feature type="domain" description="VOC" evidence="1">
    <location>
        <begin position="4"/>
        <end position="122"/>
    </location>
</feature>
<name>A0ABZ3FJL5_9ACTN</name>
<dbReference type="EMBL" id="CP154795">
    <property type="protein sequence ID" value="XAN06209.1"/>
    <property type="molecule type" value="Genomic_DNA"/>
</dbReference>
<dbReference type="SUPFAM" id="SSF54593">
    <property type="entry name" value="Glyoxalase/Bleomycin resistance protein/Dihydroxybiphenyl dioxygenase"/>
    <property type="match status" value="1"/>
</dbReference>
<dbReference type="Proteomes" id="UP001442841">
    <property type="component" value="Chromosome"/>
</dbReference>